<feature type="domain" description="TOG" evidence="7">
    <location>
        <begin position="8"/>
        <end position="265"/>
    </location>
</feature>
<protein>
    <submittedName>
        <fullName evidence="8">Clasp N terminal-domain-containing protein</fullName>
    </submittedName>
</protein>
<feature type="compositionally biased region" description="Polar residues" evidence="6">
    <location>
        <begin position="276"/>
        <end position="293"/>
    </location>
</feature>
<dbReference type="InterPro" id="IPR011989">
    <property type="entry name" value="ARM-like"/>
</dbReference>
<comment type="caution">
    <text evidence="8">The sequence shown here is derived from an EMBL/GenBank/DDBJ whole genome shotgun (WGS) entry which is preliminary data.</text>
</comment>
<evidence type="ECO:0000256" key="2">
    <source>
        <dbReference type="ARBA" id="ARBA00009549"/>
    </source>
</evidence>
<feature type="compositionally biased region" description="Low complexity" evidence="6">
    <location>
        <begin position="745"/>
        <end position="759"/>
    </location>
</feature>
<dbReference type="PANTHER" id="PTHR21567:SF9">
    <property type="entry name" value="CLIP-ASSOCIATING PROTEIN"/>
    <property type="match status" value="1"/>
</dbReference>
<dbReference type="GO" id="GO:0051301">
    <property type="term" value="P:cell division"/>
    <property type="evidence" value="ECO:0007669"/>
    <property type="project" value="UniProtKB-KW"/>
</dbReference>
<feature type="domain" description="TOG" evidence="7">
    <location>
        <begin position="386"/>
        <end position="628"/>
    </location>
</feature>
<dbReference type="GO" id="GO:0005876">
    <property type="term" value="C:spindle microtubule"/>
    <property type="evidence" value="ECO:0007669"/>
    <property type="project" value="TreeGrafter"/>
</dbReference>
<accession>A0A9P6H5J7</accession>
<dbReference type="Proteomes" id="UP000736335">
    <property type="component" value="Unassembled WGS sequence"/>
</dbReference>
<evidence type="ECO:0000256" key="4">
    <source>
        <dbReference type="ARBA" id="ARBA00022701"/>
    </source>
</evidence>
<comment type="subcellular location">
    <subcellularLocation>
        <location evidence="1">Cytoplasm</location>
        <location evidence="1">Cytoskeleton</location>
        <location evidence="1">Spindle</location>
    </subcellularLocation>
</comment>
<keyword evidence="3" id="KW-0132">Cell division</keyword>
<evidence type="ECO:0000256" key="1">
    <source>
        <dbReference type="ARBA" id="ARBA00004186"/>
    </source>
</evidence>
<dbReference type="Pfam" id="PF12348">
    <property type="entry name" value="CLASP_N"/>
    <property type="match status" value="1"/>
</dbReference>
<dbReference type="OrthoDB" id="46159at2759"/>
<feature type="compositionally biased region" description="Low complexity" evidence="6">
    <location>
        <begin position="674"/>
        <end position="714"/>
    </location>
</feature>
<keyword evidence="9" id="KW-1185">Reference proteome</keyword>
<dbReference type="GO" id="GO:1990023">
    <property type="term" value="C:mitotic spindle midzone"/>
    <property type="evidence" value="ECO:0007669"/>
    <property type="project" value="TreeGrafter"/>
</dbReference>
<dbReference type="PANTHER" id="PTHR21567">
    <property type="entry name" value="CLASP"/>
    <property type="match status" value="1"/>
</dbReference>
<evidence type="ECO:0000259" key="7">
    <source>
        <dbReference type="SMART" id="SM01349"/>
    </source>
</evidence>
<feature type="region of interest" description="Disordered" evidence="6">
    <location>
        <begin position="276"/>
        <end position="373"/>
    </location>
</feature>
<evidence type="ECO:0000256" key="5">
    <source>
        <dbReference type="ARBA" id="ARBA00022776"/>
    </source>
</evidence>
<evidence type="ECO:0000313" key="8">
    <source>
        <dbReference type="EMBL" id="KAF9779492.1"/>
    </source>
</evidence>
<feature type="compositionally biased region" description="Low complexity" evidence="6">
    <location>
        <begin position="847"/>
        <end position="861"/>
    </location>
</feature>
<dbReference type="GO" id="GO:0005881">
    <property type="term" value="C:cytoplasmic microtubule"/>
    <property type="evidence" value="ECO:0007669"/>
    <property type="project" value="TreeGrafter"/>
</dbReference>
<gene>
    <name evidence="8" type="ORF">BJ322DRAFT_1113302</name>
</gene>
<keyword evidence="5" id="KW-0498">Mitosis</keyword>
<dbReference type="InterPro" id="IPR034085">
    <property type="entry name" value="TOG"/>
</dbReference>
<organism evidence="8 9">
    <name type="scientific">Thelephora terrestris</name>
    <dbReference type="NCBI Taxonomy" id="56493"/>
    <lineage>
        <taxon>Eukaryota</taxon>
        <taxon>Fungi</taxon>
        <taxon>Dikarya</taxon>
        <taxon>Basidiomycota</taxon>
        <taxon>Agaricomycotina</taxon>
        <taxon>Agaricomycetes</taxon>
        <taxon>Thelephorales</taxon>
        <taxon>Thelephoraceae</taxon>
        <taxon>Thelephora</taxon>
    </lineage>
</organism>
<feature type="compositionally biased region" description="Polar residues" evidence="6">
    <location>
        <begin position="663"/>
        <end position="673"/>
    </location>
</feature>
<dbReference type="InterPro" id="IPR024395">
    <property type="entry name" value="CLASP_N_dom"/>
</dbReference>
<evidence type="ECO:0000313" key="9">
    <source>
        <dbReference type="Proteomes" id="UP000736335"/>
    </source>
</evidence>
<feature type="region of interest" description="Disordered" evidence="6">
    <location>
        <begin position="654"/>
        <end position="791"/>
    </location>
</feature>
<dbReference type="Gene3D" id="1.25.10.10">
    <property type="entry name" value="Leucine-rich Repeat Variant"/>
    <property type="match status" value="2"/>
</dbReference>
<proteinExistence type="inferred from homology"/>
<keyword evidence="4" id="KW-0493">Microtubule</keyword>
<name>A0A9P6H5J7_9AGAM</name>
<dbReference type="GO" id="GO:0090307">
    <property type="term" value="P:mitotic spindle assembly"/>
    <property type="evidence" value="ECO:0007669"/>
    <property type="project" value="TreeGrafter"/>
</dbReference>
<feature type="region of interest" description="Disordered" evidence="6">
    <location>
        <begin position="79"/>
        <end position="98"/>
    </location>
</feature>
<feature type="region of interest" description="Disordered" evidence="6">
    <location>
        <begin position="839"/>
        <end position="861"/>
    </location>
</feature>
<feature type="compositionally biased region" description="Low complexity" evidence="6">
    <location>
        <begin position="309"/>
        <end position="324"/>
    </location>
</feature>
<dbReference type="GO" id="GO:0008017">
    <property type="term" value="F:microtubule binding"/>
    <property type="evidence" value="ECO:0007669"/>
    <property type="project" value="TreeGrafter"/>
</dbReference>
<feature type="compositionally biased region" description="Low complexity" evidence="6">
    <location>
        <begin position="89"/>
        <end position="98"/>
    </location>
</feature>
<reference evidence="8" key="2">
    <citation type="submission" date="2020-11" db="EMBL/GenBank/DDBJ databases">
        <authorList>
            <consortium name="DOE Joint Genome Institute"/>
            <person name="Kuo A."/>
            <person name="Miyauchi S."/>
            <person name="Kiss E."/>
            <person name="Drula E."/>
            <person name="Kohler A."/>
            <person name="Sanchez-Garcia M."/>
            <person name="Andreopoulos B."/>
            <person name="Barry K.W."/>
            <person name="Bonito G."/>
            <person name="Buee M."/>
            <person name="Carver A."/>
            <person name="Chen C."/>
            <person name="Cichocki N."/>
            <person name="Clum A."/>
            <person name="Culley D."/>
            <person name="Crous P.W."/>
            <person name="Fauchery L."/>
            <person name="Girlanda M."/>
            <person name="Hayes R."/>
            <person name="Keri Z."/>
            <person name="Labutti K."/>
            <person name="Lipzen A."/>
            <person name="Lombard V."/>
            <person name="Magnuson J."/>
            <person name="Maillard F."/>
            <person name="Morin E."/>
            <person name="Murat C."/>
            <person name="Nolan M."/>
            <person name="Ohm R."/>
            <person name="Pangilinan J."/>
            <person name="Pereira M."/>
            <person name="Perotto S."/>
            <person name="Peter M."/>
            <person name="Riley R."/>
            <person name="Sitrit Y."/>
            <person name="Stielow B."/>
            <person name="Szollosi G."/>
            <person name="Zifcakova L."/>
            <person name="Stursova M."/>
            <person name="Spatafora J.W."/>
            <person name="Tedersoo L."/>
            <person name="Vaario L.-M."/>
            <person name="Yamada A."/>
            <person name="Yan M."/>
            <person name="Wang P."/>
            <person name="Xu J."/>
            <person name="Bruns T."/>
            <person name="Baldrian P."/>
            <person name="Vilgalys R."/>
            <person name="Henrissat B."/>
            <person name="Grigoriev I.V."/>
            <person name="Hibbett D."/>
            <person name="Nagy L.G."/>
            <person name="Martin F.M."/>
        </authorList>
    </citation>
    <scope>NUCLEOTIDE SEQUENCE</scope>
    <source>
        <strain evidence="8">UH-Tt-Lm1</strain>
    </source>
</reference>
<sequence length="1400" mass="151461">MDNSRVTELINKAKSNDVEVKVDALTKLQAELEAGAEVPDAEAIISTLKACLKISHQHLTTAAVSVIPPLLPLIIASGQQNHRPTHQRSLSNSTSTSSTGASIDAFNLRQALTALLSPGGLFERLGDNREKPRDKARESLVLLGGYAFKFSGGSASATRSTSSKGPETPLAIFERFVKESGFGSKVWRIREQCILVLVQIRRSHPSFGLRSYLPALVASLEDGDSNVRECAKQSLVELFTSPGVTDAARADLKKEMTKKGVRKGTMDSVLSQVLSAPTSSLASADSNELSQSGGKKGYMPPSLALLGKTPSTLSNGSGSTPGPSVGVRARTTSRGNTGPKVPSRPPSRAGVASPTPTEASGGGGGSNTGGTSLTDIRNVYVASTRDLENEFAKMEKRFEGKETEHNWLAREQAINHVRGMIKGGDVLDRYYDTFMAHLKQFLEWSVKTLISLRTTVSVNTCSLYAELVIALETAFDPVCEYVLNNLLKMAGFTKKIVAQQSQGTITTILKHTSPQPRTIPNLLWNTLQDRTAQTRVYASAHIKTYIEVHASKARHAIETSGGLDTLVNSLKKALADPNPGVRENARKAYWVLNGVWQSKGAAIMAGLDSAARKQLEKACPDSSVLSESTDSVSTAKKSSVAAAIAASRAKAKLIATDPPSLRHQATSTARTTTSPKRPLSPSLSNSSVGSPPRSRPALLTSHTRTTTNPSTPSRSPRRDPPPSKRTASTPPPPSQSFDSVRRRTPTASSTLSTTPGSPTFKRAVSTALPQTPPTSSYHLPPPSTPPKTEDYLGHARSSIANWSRLIEDDESLLIATTVPIPEDDSDFEDDGMDANPITFSSPFEMFPPAKTKSTPSFTTSSVDEPKVQMIQSMSSSSFSTHSPPATTPQPIVEDAMRARAEQAASAADRLLELVDQDLDDESTVLIDLHDEKDPHATNGPLLLPTPSTVRNGISNGDTVVNGGDNVRIAATLPLRTAKSQVPNITNIWGGKIQTEVPRTPAIDRAGKEARRQRGAAIMKQAALLLDSPGAARNTGLVTSDEEASARPTGSVLDLLKEKKTGRDWWVKRMNLHRQSLAMNGSQLDHAERFDELQRHIKTLETGSADVECLQKLAMFSTLYPVPETLSSLSQDSNFSIAGLPHWIIPKGNEFWAKERSCDRLFDALRKFLDPSKEGALLEYGLIVLWELIENQTPYLEGKEADVFSLLLWIRYSGKPNVFEATFAIRDALTDRIEAVYGLTTMHGCVRSFTSLPPPPDVEDGADLKTMSYCFGLSALGKFIRRLPGEILEEELPRLKDTLISALTDTSSLLIRESAAAVIITAQLVLRDESQLFSLLDGLPDDKKNLLTYLFERHDARNLSPSTSAGDTTIGGNADKGFEKLSKELSRLDRRMSTPVRSRAP</sequence>
<dbReference type="SUPFAM" id="SSF48371">
    <property type="entry name" value="ARM repeat"/>
    <property type="match status" value="1"/>
</dbReference>
<keyword evidence="5" id="KW-0131">Cell cycle</keyword>
<dbReference type="InterPro" id="IPR016024">
    <property type="entry name" value="ARM-type_fold"/>
</dbReference>
<comment type="similarity">
    <text evidence="2">Belongs to the CLASP family.</text>
</comment>
<dbReference type="GO" id="GO:0005815">
    <property type="term" value="C:microtubule organizing center"/>
    <property type="evidence" value="ECO:0007669"/>
    <property type="project" value="TreeGrafter"/>
</dbReference>
<reference evidence="8" key="1">
    <citation type="journal article" date="2020" name="Nat. Commun.">
        <title>Large-scale genome sequencing of mycorrhizal fungi provides insights into the early evolution of symbiotic traits.</title>
        <authorList>
            <person name="Miyauchi S."/>
            <person name="Kiss E."/>
            <person name="Kuo A."/>
            <person name="Drula E."/>
            <person name="Kohler A."/>
            <person name="Sanchez-Garcia M."/>
            <person name="Morin E."/>
            <person name="Andreopoulos B."/>
            <person name="Barry K.W."/>
            <person name="Bonito G."/>
            <person name="Buee M."/>
            <person name="Carver A."/>
            <person name="Chen C."/>
            <person name="Cichocki N."/>
            <person name="Clum A."/>
            <person name="Culley D."/>
            <person name="Crous P.W."/>
            <person name="Fauchery L."/>
            <person name="Girlanda M."/>
            <person name="Hayes R.D."/>
            <person name="Keri Z."/>
            <person name="LaButti K."/>
            <person name="Lipzen A."/>
            <person name="Lombard V."/>
            <person name="Magnuson J."/>
            <person name="Maillard F."/>
            <person name="Murat C."/>
            <person name="Nolan M."/>
            <person name="Ohm R.A."/>
            <person name="Pangilinan J."/>
            <person name="Pereira M.F."/>
            <person name="Perotto S."/>
            <person name="Peter M."/>
            <person name="Pfister S."/>
            <person name="Riley R."/>
            <person name="Sitrit Y."/>
            <person name="Stielow J.B."/>
            <person name="Szollosi G."/>
            <person name="Zifcakova L."/>
            <person name="Stursova M."/>
            <person name="Spatafora J.W."/>
            <person name="Tedersoo L."/>
            <person name="Vaario L.M."/>
            <person name="Yamada A."/>
            <person name="Yan M."/>
            <person name="Wang P."/>
            <person name="Xu J."/>
            <person name="Bruns T."/>
            <person name="Baldrian P."/>
            <person name="Vilgalys R."/>
            <person name="Dunand C."/>
            <person name="Henrissat B."/>
            <person name="Grigoriev I.V."/>
            <person name="Hibbett D."/>
            <person name="Nagy L.G."/>
            <person name="Martin F.M."/>
        </authorList>
    </citation>
    <scope>NUCLEOTIDE SEQUENCE</scope>
    <source>
        <strain evidence="8">UH-Tt-Lm1</strain>
    </source>
</reference>
<evidence type="ECO:0000256" key="6">
    <source>
        <dbReference type="SAM" id="MobiDB-lite"/>
    </source>
</evidence>
<evidence type="ECO:0000256" key="3">
    <source>
        <dbReference type="ARBA" id="ARBA00022618"/>
    </source>
</evidence>
<dbReference type="EMBL" id="WIUZ02000019">
    <property type="protein sequence ID" value="KAF9779492.1"/>
    <property type="molecule type" value="Genomic_DNA"/>
</dbReference>
<dbReference type="SMART" id="SM01349">
    <property type="entry name" value="TOG"/>
    <property type="match status" value="2"/>
</dbReference>
<feature type="compositionally biased region" description="Polar residues" evidence="6">
    <location>
        <begin position="767"/>
        <end position="777"/>
    </location>
</feature>